<feature type="domain" description="C2H2-type" evidence="10">
    <location>
        <begin position="266"/>
        <end position="296"/>
    </location>
</feature>
<dbReference type="PANTHER" id="PTHR24399">
    <property type="entry name" value="ZINC FINGER AND BTB DOMAIN-CONTAINING"/>
    <property type="match status" value="1"/>
</dbReference>
<keyword evidence="2" id="KW-0479">Metal-binding</keyword>
<evidence type="ECO:0000256" key="2">
    <source>
        <dbReference type="ARBA" id="ARBA00022723"/>
    </source>
</evidence>
<dbReference type="InterPro" id="IPR012934">
    <property type="entry name" value="Znf_AD"/>
</dbReference>
<evidence type="ECO:0000313" key="11">
    <source>
        <dbReference type="EMBL" id="CAG9801039.1"/>
    </source>
</evidence>
<evidence type="ECO:0000256" key="8">
    <source>
        <dbReference type="ARBA" id="ARBA00023242"/>
    </source>
</evidence>
<dbReference type="InterPro" id="IPR036236">
    <property type="entry name" value="Znf_C2H2_sf"/>
</dbReference>
<name>A0A9N9WM59_9DIPT</name>
<dbReference type="Gene3D" id="3.30.160.60">
    <property type="entry name" value="Classic Zinc Finger"/>
    <property type="match status" value="6"/>
</dbReference>
<dbReference type="GO" id="GO:0005654">
    <property type="term" value="C:nucleoplasm"/>
    <property type="evidence" value="ECO:0007669"/>
    <property type="project" value="TreeGrafter"/>
</dbReference>
<gene>
    <name evidence="11" type="ORF">CHIRRI_LOCUS3974</name>
</gene>
<evidence type="ECO:0000256" key="5">
    <source>
        <dbReference type="ARBA" id="ARBA00022833"/>
    </source>
</evidence>
<keyword evidence="6" id="KW-0805">Transcription regulation</keyword>
<dbReference type="GO" id="GO:0008270">
    <property type="term" value="F:zinc ion binding"/>
    <property type="evidence" value="ECO:0007669"/>
    <property type="project" value="UniProtKB-KW"/>
</dbReference>
<dbReference type="PROSITE" id="PS50157">
    <property type="entry name" value="ZINC_FINGER_C2H2_2"/>
    <property type="match status" value="8"/>
</dbReference>
<dbReference type="AlphaFoldDB" id="A0A9N9WM59"/>
<dbReference type="InterPro" id="IPR013087">
    <property type="entry name" value="Znf_C2H2_type"/>
</dbReference>
<reference evidence="11" key="1">
    <citation type="submission" date="2022-01" db="EMBL/GenBank/DDBJ databases">
        <authorList>
            <person name="King R."/>
        </authorList>
    </citation>
    <scope>NUCLEOTIDE SEQUENCE</scope>
</reference>
<keyword evidence="12" id="KW-1185">Reference proteome</keyword>
<keyword evidence="7" id="KW-0804">Transcription</keyword>
<feature type="domain" description="C2H2-type" evidence="10">
    <location>
        <begin position="297"/>
        <end position="324"/>
    </location>
</feature>
<evidence type="ECO:0000259" key="10">
    <source>
        <dbReference type="PROSITE" id="PS50157"/>
    </source>
</evidence>
<dbReference type="PANTHER" id="PTHR24399:SF23">
    <property type="entry name" value="C2H2-TYPE DOMAIN-CONTAINING PROTEIN"/>
    <property type="match status" value="1"/>
</dbReference>
<keyword evidence="5" id="KW-0862">Zinc</keyword>
<dbReference type="Proteomes" id="UP001153620">
    <property type="component" value="Chromosome 1"/>
</dbReference>
<dbReference type="PROSITE" id="PS00028">
    <property type="entry name" value="ZINC_FINGER_C2H2_1"/>
    <property type="match status" value="8"/>
</dbReference>
<evidence type="ECO:0000313" key="12">
    <source>
        <dbReference type="Proteomes" id="UP001153620"/>
    </source>
</evidence>
<dbReference type="Pfam" id="PF00096">
    <property type="entry name" value="zf-C2H2"/>
    <property type="match status" value="4"/>
</dbReference>
<dbReference type="SMART" id="SM00355">
    <property type="entry name" value="ZnF_C2H2"/>
    <property type="match status" value="10"/>
</dbReference>
<dbReference type="SUPFAM" id="SSF57667">
    <property type="entry name" value="beta-beta-alpha zinc fingers"/>
    <property type="match status" value="5"/>
</dbReference>
<keyword evidence="3" id="KW-0677">Repeat</keyword>
<protein>
    <recommendedName>
        <fullName evidence="10">C2H2-type domain-containing protein</fullName>
    </recommendedName>
</protein>
<organism evidence="11 12">
    <name type="scientific">Chironomus riparius</name>
    <dbReference type="NCBI Taxonomy" id="315576"/>
    <lineage>
        <taxon>Eukaryota</taxon>
        <taxon>Metazoa</taxon>
        <taxon>Ecdysozoa</taxon>
        <taxon>Arthropoda</taxon>
        <taxon>Hexapoda</taxon>
        <taxon>Insecta</taxon>
        <taxon>Pterygota</taxon>
        <taxon>Neoptera</taxon>
        <taxon>Endopterygota</taxon>
        <taxon>Diptera</taxon>
        <taxon>Nematocera</taxon>
        <taxon>Chironomoidea</taxon>
        <taxon>Chironomidae</taxon>
        <taxon>Chironominae</taxon>
        <taxon>Chironomus</taxon>
    </lineage>
</organism>
<feature type="domain" description="C2H2-type" evidence="10">
    <location>
        <begin position="327"/>
        <end position="354"/>
    </location>
</feature>
<evidence type="ECO:0000256" key="9">
    <source>
        <dbReference type="PROSITE-ProRule" id="PRU00042"/>
    </source>
</evidence>
<dbReference type="GO" id="GO:0001227">
    <property type="term" value="F:DNA-binding transcription repressor activity, RNA polymerase II-specific"/>
    <property type="evidence" value="ECO:0007669"/>
    <property type="project" value="TreeGrafter"/>
</dbReference>
<keyword evidence="4 9" id="KW-0863">Zinc-finger</keyword>
<feature type="domain" description="C2H2-type" evidence="10">
    <location>
        <begin position="206"/>
        <end position="233"/>
    </location>
</feature>
<dbReference type="FunFam" id="3.30.160.60:FF:000446">
    <property type="entry name" value="Zinc finger protein"/>
    <property type="match status" value="1"/>
</dbReference>
<comment type="subcellular location">
    <subcellularLocation>
        <location evidence="1">Nucleus</location>
    </subcellularLocation>
</comment>
<feature type="domain" description="C2H2-type" evidence="10">
    <location>
        <begin position="414"/>
        <end position="442"/>
    </location>
</feature>
<dbReference type="SMART" id="SM00868">
    <property type="entry name" value="zf-AD"/>
    <property type="match status" value="1"/>
</dbReference>
<dbReference type="OrthoDB" id="10039931at2759"/>
<dbReference type="EMBL" id="OU895877">
    <property type="protein sequence ID" value="CAG9801039.1"/>
    <property type="molecule type" value="Genomic_DNA"/>
</dbReference>
<dbReference type="Gene3D" id="3.40.1800.20">
    <property type="match status" value="1"/>
</dbReference>
<dbReference type="GO" id="GO:0000978">
    <property type="term" value="F:RNA polymerase II cis-regulatory region sequence-specific DNA binding"/>
    <property type="evidence" value="ECO:0007669"/>
    <property type="project" value="TreeGrafter"/>
</dbReference>
<reference evidence="11" key="2">
    <citation type="submission" date="2022-10" db="EMBL/GenBank/DDBJ databases">
        <authorList>
            <consortium name="ENA_rothamsted_submissions"/>
            <consortium name="culmorum"/>
            <person name="King R."/>
        </authorList>
    </citation>
    <scope>NUCLEOTIDE SEQUENCE</scope>
</reference>
<dbReference type="Pfam" id="PF13894">
    <property type="entry name" value="zf-C2H2_4"/>
    <property type="match status" value="2"/>
</dbReference>
<feature type="domain" description="C2H2-type" evidence="10">
    <location>
        <begin position="234"/>
        <end position="262"/>
    </location>
</feature>
<feature type="domain" description="C2H2-type" evidence="10">
    <location>
        <begin position="385"/>
        <end position="413"/>
    </location>
</feature>
<dbReference type="FunFam" id="3.30.160.60:FF:000145">
    <property type="entry name" value="Zinc finger protein 574"/>
    <property type="match status" value="1"/>
</dbReference>
<evidence type="ECO:0000256" key="3">
    <source>
        <dbReference type="ARBA" id="ARBA00022737"/>
    </source>
</evidence>
<evidence type="ECO:0000256" key="6">
    <source>
        <dbReference type="ARBA" id="ARBA00023015"/>
    </source>
</evidence>
<evidence type="ECO:0000256" key="1">
    <source>
        <dbReference type="ARBA" id="ARBA00004123"/>
    </source>
</evidence>
<evidence type="ECO:0000256" key="7">
    <source>
        <dbReference type="ARBA" id="ARBA00023163"/>
    </source>
</evidence>
<accession>A0A9N9WM59</accession>
<proteinExistence type="predicted"/>
<evidence type="ECO:0000256" key="4">
    <source>
        <dbReference type="ARBA" id="ARBA00022771"/>
    </source>
</evidence>
<sequence length="451" mass="53224">MNICTVCFINLTSDNSVDLRNNLVLDKTGDDLIKLHLSFINKSQEESICMMCWESLKTFHEFYARIFENHESTKNIIHIKIKEEQDIDSLQSEDIEEPFYEPIKDEPPEKTVKERKKSIKLAKEKIKKDKIDIPKDTSSYDDERIKETAIMSCDLCSIKLESFTNAKSHFKKSHKGIKGYLICCGKKYIKKYRLLTHLNSHYNVSFPCKACGKTFSSKQCLGRHMISHETLKLFECDKCPKSFAKKFQVRNHLQNVHVYEKVVPSFKCHFEDCSKIFVNNLRLQHHLKYTHEGGDQVICEICSKTFKKRSSLDEHMRIHTRKPCDRYQCEICGHYIADIRVFQRHVKNHATESLNNTCHYCGKKSPNLKALKGHIRYVHELERNFQCRFCEKRFKTSRNLKDHEASVHTLEELYECSFCPRTFRNHSNMLSHRKNQHPEHYQGPVYTRDVI</sequence>
<feature type="domain" description="C2H2-type" evidence="10">
    <location>
        <begin position="356"/>
        <end position="384"/>
    </location>
</feature>
<keyword evidence="8" id="KW-0539">Nucleus</keyword>